<dbReference type="Proteomes" id="UP000298416">
    <property type="component" value="Unassembled WGS sequence"/>
</dbReference>
<keyword evidence="2" id="KW-1185">Reference proteome</keyword>
<accession>A0A8X8WR86</accession>
<proteinExistence type="predicted"/>
<sequence length="114" mass="12922">MNLAVSCLEKVYKEFVGVKNGRGRERCLHLICKREFVEKLCGVWGGLANHASPGGVGLIRILCHTRVGRESISRSKNVIENLCNVSRSSDEWQYMGIDCLLLLLKDVRFEAQYH</sequence>
<comment type="caution">
    <text evidence="1">The sequence shown here is derived from an EMBL/GenBank/DDBJ whole genome shotgun (WGS) entry which is preliminary data.</text>
</comment>
<gene>
    <name evidence="1" type="ORF">SASPL_137161</name>
</gene>
<reference evidence="1" key="2">
    <citation type="submission" date="2020-08" db="EMBL/GenBank/DDBJ databases">
        <title>Plant Genome Project.</title>
        <authorList>
            <person name="Zhang R.-G."/>
        </authorList>
    </citation>
    <scope>NUCLEOTIDE SEQUENCE</scope>
    <source>
        <strain evidence="1">Huo1</strain>
        <tissue evidence="1">Leaf</tissue>
    </source>
</reference>
<dbReference type="EMBL" id="PNBA02000014">
    <property type="protein sequence ID" value="KAG6400335.1"/>
    <property type="molecule type" value="Genomic_DNA"/>
</dbReference>
<dbReference type="PANTHER" id="PTHR46578">
    <property type="entry name" value="ARM-REPEAT/TETRATRICOPEPTIDE REPEAT (TPR)-LIKE PROTEIN"/>
    <property type="match status" value="1"/>
</dbReference>
<dbReference type="AlphaFoldDB" id="A0A8X8WR86"/>
<organism evidence="1">
    <name type="scientific">Salvia splendens</name>
    <name type="common">Scarlet sage</name>
    <dbReference type="NCBI Taxonomy" id="180675"/>
    <lineage>
        <taxon>Eukaryota</taxon>
        <taxon>Viridiplantae</taxon>
        <taxon>Streptophyta</taxon>
        <taxon>Embryophyta</taxon>
        <taxon>Tracheophyta</taxon>
        <taxon>Spermatophyta</taxon>
        <taxon>Magnoliopsida</taxon>
        <taxon>eudicotyledons</taxon>
        <taxon>Gunneridae</taxon>
        <taxon>Pentapetalae</taxon>
        <taxon>asterids</taxon>
        <taxon>lamiids</taxon>
        <taxon>Lamiales</taxon>
        <taxon>Lamiaceae</taxon>
        <taxon>Nepetoideae</taxon>
        <taxon>Mentheae</taxon>
        <taxon>Salviinae</taxon>
        <taxon>Salvia</taxon>
        <taxon>Salvia subgen. Calosphace</taxon>
        <taxon>core Calosphace</taxon>
    </lineage>
</organism>
<reference evidence="1" key="1">
    <citation type="submission" date="2018-01" db="EMBL/GenBank/DDBJ databases">
        <authorList>
            <person name="Mao J.F."/>
        </authorList>
    </citation>
    <scope>NUCLEOTIDE SEQUENCE</scope>
    <source>
        <strain evidence="1">Huo1</strain>
        <tissue evidence="1">Leaf</tissue>
    </source>
</reference>
<name>A0A8X8WR86_SALSN</name>
<protein>
    <submittedName>
        <fullName evidence="1">Uncharacterized protein</fullName>
    </submittedName>
</protein>
<evidence type="ECO:0000313" key="1">
    <source>
        <dbReference type="EMBL" id="KAG6400335.1"/>
    </source>
</evidence>
<evidence type="ECO:0000313" key="2">
    <source>
        <dbReference type="Proteomes" id="UP000298416"/>
    </source>
</evidence>
<dbReference type="PANTHER" id="PTHR46578:SF1">
    <property type="entry name" value="ARM-REPEAT_TETRATRICOPEPTIDE REPEAT (TPR)-LIKE PROTEIN"/>
    <property type="match status" value="1"/>
</dbReference>